<reference evidence="2" key="1">
    <citation type="journal article" date="2021" name="Environ. Microbiol.">
        <title>Genomic characterization of three novel Desulfobacterota classes expand the metabolic and phylogenetic diversity of the phylum.</title>
        <authorList>
            <person name="Murphy C.L."/>
            <person name="Biggerstaff J."/>
            <person name="Eichhorn A."/>
            <person name="Ewing E."/>
            <person name="Shahan R."/>
            <person name="Soriano D."/>
            <person name="Stewart S."/>
            <person name="VanMol K."/>
            <person name="Walker R."/>
            <person name="Walters P."/>
            <person name="Elshahed M.S."/>
            <person name="Youssef N.H."/>
        </authorList>
    </citation>
    <scope>NUCLEOTIDE SEQUENCE</scope>
    <source>
        <strain evidence="2">Zod_Metabat.24</strain>
    </source>
</reference>
<dbReference type="PANTHER" id="PTHR47260:SF1">
    <property type="entry name" value="UPF0644 PROTEIN PB2B4.06"/>
    <property type="match status" value="1"/>
</dbReference>
<feature type="domain" description="Thioesterase" evidence="1">
    <location>
        <begin position="65"/>
        <end position="141"/>
    </location>
</feature>
<dbReference type="Proteomes" id="UP000809273">
    <property type="component" value="Unassembled WGS sequence"/>
</dbReference>
<protein>
    <submittedName>
        <fullName evidence="2">PaaI family thioesterase</fullName>
    </submittedName>
</protein>
<reference evidence="2" key="2">
    <citation type="submission" date="2021-01" db="EMBL/GenBank/DDBJ databases">
        <authorList>
            <person name="Hahn C.R."/>
            <person name="Youssef N.H."/>
            <person name="Elshahed M."/>
        </authorList>
    </citation>
    <scope>NUCLEOTIDE SEQUENCE</scope>
    <source>
        <strain evidence="2">Zod_Metabat.24</strain>
    </source>
</reference>
<accession>A0A9D8KBY9</accession>
<dbReference type="EMBL" id="JAFGIX010000007">
    <property type="protein sequence ID" value="MBN1571830.1"/>
    <property type="molecule type" value="Genomic_DNA"/>
</dbReference>
<dbReference type="InterPro" id="IPR052061">
    <property type="entry name" value="PTE-AB_protein"/>
</dbReference>
<organism evidence="2 3">
    <name type="scientific">Candidatus Zymogenus saltonus</name>
    <dbReference type="NCBI Taxonomy" id="2844893"/>
    <lineage>
        <taxon>Bacteria</taxon>
        <taxon>Deltaproteobacteria</taxon>
        <taxon>Candidatus Zymogenia</taxon>
        <taxon>Candidatus Zymogeniales</taxon>
        <taxon>Candidatus Zymogenaceae</taxon>
        <taxon>Candidatus Zymogenus</taxon>
    </lineage>
</organism>
<dbReference type="Gene3D" id="3.10.129.10">
    <property type="entry name" value="Hotdog Thioesterase"/>
    <property type="match status" value="1"/>
</dbReference>
<name>A0A9D8KBY9_9DELT</name>
<dbReference type="CDD" id="cd03443">
    <property type="entry name" value="PaaI_thioesterase"/>
    <property type="match status" value="1"/>
</dbReference>
<comment type="caution">
    <text evidence="2">The sequence shown here is derived from an EMBL/GenBank/DDBJ whole genome shotgun (WGS) entry which is preliminary data.</text>
</comment>
<evidence type="ECO:0000259" key="1">
    <source>
        <dbReference type="Pfam" id="PF03061"/>
    </source>
</evidence>
<dbReference type="AlphaFoldDB" id="A0A9D8KBY9"/>
<evidence type="ECO:0000313" key="2">
    <source>
        <dbReference type="EMBL" id="MBN1571830.1"/>
    </source>
</evidence>
<evidence type="ECO:0000313" key="3">
    <source>
        <dbReference type="Proteomes" id="UP000809273"/>
    </source>
</evidence>
<dbReference type="InterPro" id="IPR006683">
    <property type="entry name" value="Thioestr_dom"/>
</dbReference>
<sequence>MTEIETRKAVNKNGCIKLINSDRHNCFGCSPKNDSGLQMEFYTNEKVDMVVSWFSVPSRFCGWSNVVHGGIVSTMLDEAMGWGGLVILKKLILSKTLNVEFKSPVFTDTGIRVEGSVLEVKGEKKAVMEGRIYDGNDNICAQSSSLVSLFTVESIRKMGVVDEGMLNDMDLITNFVSSIK</sequence>
<dbReference type="PANTHER" id="PTHR47260">
    <property type="entry name" value="UPF0644 PROTEIN PB2B4.06"/>
    <property type="match status" value="1"/>
</dbReference>
<dbReference type="Pfam" id="PF03061">
    <property type="entry name" value="4HBT"/>
    <property type="match status" value="1"/>
</dbReference>
<proteinExistence type="predicted"/>
<dbReference type="SUPFAM" id="SSF54637">
    <property type="entry name" value="Thioesterase/thiol ester dehydrase-isomerase"/>
    <property type="match status" value="1"/>
</dbReference>
<gene>
    <name evidence="2" type="ORF">JW984_01400</name>
</gene>
<dbReference type="InterPro" id="IPR029069">
    <property type="entry name" value="HotDog_dom_sf"/>
</dbReference>